<name>A0A3P6EY65_BRAOL</name>
<reference evidence="1" key="1">
    <citation type="submission" date="2018-11" db="EMBL/GenBank/DDBJ databases">
        <authorList>
            <consortium name="Genoscope - CEA"/>
            <person name="William W."/>
        </authorList>
    </citation>
    <scope>NUCLEOTIDE SEQUENCE</scope>
</reference>
<organism evidence="1">
    <name type="scientific">Brassica oleracea</name>
    <name type="common">Wild cabbage</name>
    <dbReference type="NCBI Taxonomy" id="3712"/>
    <lineage>
        <taxon>Eukaryota</taxon>
        <taxon>Viridiplantae</taxon>
        <taxon>Streptophyta</taxon>
        <taxon>Embryophyta</taxon>
        <taxon>Tracheophyta</taxon>
        <taxon>Spermatophyta</taxon>
        <taxon>Magnoliopsida</taxon>
        <taxon>eudicotyledons</taxon>
        <taxon>Gunneridae</taxon>
        <taxon>Pentapetalae</taxon>
        <taxon>rosids</taxon>
        <taxon>malvids</taxon>
        <taxon>Brassicales</taxon>
        <taxon>Brassicaceae</taxon>
        <taxon>Brassiceae</taxon>
        <taxon>Brassica</taxon>
    </lineage>
</organism>
<accession>A0A3P6EY65</accession>
<evidence type="ECO:0008006" key="2">
    <source>
        <dbReference type="Google" id="ProtNLM"/>
    </source>
</evidence>
<proteinExistence type="predicted"/>
<gene>
    <name evidence="1" type="ORF">BOLC5T32455H</name>
</gene>
<dbReference type="AlphaFoldDB" id="A0A3P6EY65"/>
<dbReference type="EMBL" id="LR031877">
    <property type="protein sequence ID" value="VDD44908.1"/>
    <property type="molecule type" value="Genomic_DNA"/>
</dbReference>
<protein>
    <recommendedName>
        <fullName evidence="2">Reverse transcriptase zinc-binding domain-containing protein</fullName>
    </recommendedName>
</protein>
<dbReference type="PANTHER" id="PTHR33116">
    <property type="entry name" value="REVERSE TRANSCRIPTASE ZINC-BINDING DOMAIN-CONTAINING PROTEIN-RELATED-RELATED"/>
    <property type="match status" value="1"/>
</dbReference>
<evidence type="ECO:0000313" key="1">
    <source>
        <dbReference type="EMBL" id="VDD44908.1"/>
    </source>
</evidence>
<sequence length="230" mass="27156">MEPEKHSKDSLDNYWHWSTHLNGHSFWTIAENASDSWAWRKLLDLRPLALQFSKTRLGNGLTASFWSDQWTPMGLKQECSRCRCYSRITLDPYTSTFSRGTWGLPVSPSCSFYSNFEEMRDHLMLSCEYIQEVWREVLLRCQPPNTMFADWSELLSWIRAASSSKLSLLRKLAVQTVIYHLWKQRNNLVRNQTYISVAAVFYGIGKDLQNIISSRRRRKHFDSLMAMWLR</sequence>
<dbReference type="PANTHER" id="PTHR33116:SF78">
    <property type="entry name" value="OS12G0587133 PROTEIN"/>
    <property type="match status" value="1"/>
</dbReference>